<dbReference type="InterPro" id="IPR027417">
    <property type="entry name" value="P-loop_NTPase"/>
</dbReference>
<comment type="caution">
    <text evidence="3">The sequence shown here is derived from an EMBL/GenBank/DDBJ whole genome shotgun (WGS) entry which is preliminary data.</text>
</comment>
<dbReference type="AlphaFoldDB" id="A0A1B9XYA4"/>
<evidence type="ECO:0000259" key="2">
    <source>
        <dbReference type="Pfam" id="PF17288"/>
    </source>
</evidence>
<dbReference type="PANTHER" id="PTHR39184:SF1">
    <property type="entry name" value="PBSX PHAGE TERMINASE LARGE SUBUNIT"/>
    <property type="match status" value="1"/>
</dbReference>
<reference evidence="3 4" key="1">
    <citation type="submission" date="2016-06" db="EMBL/GenBank/DDBJ databases">
        <title>Draft Genome Sequence of Tenacibaculum soleae UCD-KL19.</title>
        <authorList>
            <person name="Eisen J.A."/>
            <person name="Coil D.A."/>
            <person name="Lujan K.M."/>
        </authorList>
    </citation>
    <scope>NUCLEOTIDE SEQUENCE [LARGE SCALE GENOMIC DNA]</scope>
    <source>
        <strain evidence="3 4">UCD-KL19</strain>
    </source>
</reference>
<dbReference type="PANTHER" id="PTHR39184">
    <property type="match status" value="1"/>
</dbReference>
<gene>
    <name evidence="3" type="ORF">BA195_10185</name>
</gene>
<evidence type="ECO:0000259" key="1">
    <source>
        <dbReference type="Pfam" id="PF04466"/>
    </source>
</evidence>
<accession>A0A1B9XYA4</accession>
<dbReference type="Gene3D" id="3.30.420.280">
    <property type="match status" value="1"/>
</dbReference>
<sequence length="395" mass="45092">MNNYKTTTAFKLIATLKKEIRIIQGGKGSSKTISILQLFIFLAMSKQKNLILSIVAESLPNLKSGALRDFEKILKDMGVYSKFKINATDRTFKYGTNTIEFFSVDGESSRLGSRRTHLYINEADAIKFETFLELQGRTSVFTILDYNPRRRFWAHSELIGQEHVDYLQLNYTHNEYIPDNELQSILWYKKKAEETGSPYWINKYKVLGLGELGIADGLIFDNWSELDELPEGAKYLGAGLDFGYSNDETALTKIYRFGEQIILVESLYKKGLLNSQIARYILNDDELSSGIIICDSSEPKTIAELRTYNIPIMGVKKTRGSILSGIAIMQEYNLLVIGENLIEEFSNYTYQKNRSGESLGVPIDDYNHGIDGVRYFFMERLSKTSNNGCTLKWVR</sequence>
<dbReference type="OrthoDB" id="9768556at2"/>
<dbReference type="InterPro" id="IPR035413">
    <property type="entry name" value="Terminase_L_C"/>
</dbReference>
<dbReference type="Gene3D" id="3.40.50.300">
    <property type="entry name" value="P-loop containing nucleotide triphosphate hydrolases"/>
    <property type="match status" value="1"/>
</dbReference>
<keyword evidence="4" id="KW-1185">Reference proteome</keyword>
<organism evidence="3 4">
    <name type="scientific">Tenacibaculum soleae</name>
    <dbReference type="NCBI Taxonomy" id="447689"/>
    <lineage>
        <taxon>Bacteria</taxon>
        <taxon>Pseudomonadati</taxon>
        <taxon>Bacteroidota</taxon>
        <taxon>Flavobacteriia</taxon>
        <taxon>Flavobacteriales</taxon>
        <taxon>Flavobacteriaceae</taxon>
        <taxon>Tenacibaculum</taxon>
    </lineage>
</organism>
<proteinExistence type="predicted"/>
<dbReference type="Proteomes" id="UP000093186">
    <property type="component" value="Unassembled WGS sequence"/>
</dbReference>
<dbReference type="RefSeq" id="WP_068705173.1">
    <property type="nucleotide sequence ID" value="NZ_MAKX01000013.1"/>
</dbReference>
<protein>
    <recommendedName>
        <fullName evidence="5">Terminase</fullName>
    </recommendedName>
</protein>
<dbReference type="InterPro" id="IPR035412">
    <property type="entry name" value="Terminase_L_N"/>
</dbReference>
<dbReference type="STRING" id="447689.BA195_10185"/>
<dbReference type="Pfam" id="PF04466">
    <property type="entry name" value="Terminase_3"/>
    <property type="match status" value="1"/>
</dbReference>
<name>A0A1B9XYA4_9FLAO</name>
<dbReference type="EMBL" id="MAKX01000013">
    <property type="protein sequence ID" value="OCK42535.1"/>
    <property type="molecule type" value="Genomic_DNA"/>
</dbReference>
<evidence type="ECO:0000313" key="4">
    <source>
        <dbReference type="Proteomes" id="UP000093186"/>
    </source>
</evidence>
<dbReference type="InterPro" id="IPR052380">
    <property type="entry name" value="Viral_DNA_packaging_terminase"/>
</dbReference>
<feature type="domain" description="Phage terminase large subunit C-terminal" evidence="2">
    <location>
        <begin position="241"/>
        <end position="377"/>
    </location>
</feature>
<dbReference type="Pfam" id="PF17288">
    <property type="entry name" value="Terminase_3C"/>
    <property type="match status" value="1"/>
</dbReference>
<evidence type="ECO:0008006" key="5">
    <source>
        <dbReference type="Google" id="ProtNLM"/>
    </source>
</evidence>
<feature type="domain" description="Phage terminase large subunit N-terminal" evidence="1">
    <location>
        <begin position="17"/>
        <end position="190"/>
    </location>
</feature>
<evidence type="ECO:0000313" key="3">
    <source>
        <dbReference type="EMBL" id="OCK42535.1"/>
    </source>
</evidence>